<dbReference type="AlphaFoldDB" id="A0AAE0TZ73"/>
<keyword evidence="2" id="KW-0456">Lyase</keyword>
<dbReference type="GO" id="GO:0006646">
    <property type="term" value="P:phosphatidylethanolamine biosynthetic process"/>
    <property type="evidence" value="ECO:0007669"/>
    <property type="project" value="TreeGrafter"/>
</dbReference>
<dbReference type="Pfam" id="PF02666">
    <property type="entry name" value="PS_Dcarbxylase"/>
    <property type="match status" value="2"/>
</dbReference>
<keyword evidence="1" id="KW-0210">Decarboxylase</keyword>
<evidence type="ECO:0000256" key="1">
    <source>
        <dbReference type="ARBA" id="ARBA00022793"/>
    </source>
</evidence>
<evidence type="ECO:0000313" key="6">
    <source>
        <dbReference type="Proteomes" id="UP001285441"/>
    </source>
</evidence>
<evidence type="ECO:0000256" key="2">
    <source>
        <dbReference type="ARBA" id="ARBA00023239"/>
    </source>
</evidence>
<sequence length="616" mass="67684">MSTSLPTAGRQAWQPTSTNYSPGPAAACEPTAPQATKRPLRTYSRRAVSDRNSDRNSQPTMSTGPKLPDATLRGPSGTEPPLPKLHCLATPERPKKASILSYFRPIVPVSSGPSTAASLEATETIPAPQSPSPPAPDRRKRRRLTTRPLISEGAGGQVDSNDQNPPNSKDEDDGENPTKRDHQSLPDANDQLGGASSNKEQQGRHDSTPHMPDQAGAPHTGPKRPDKRITKEMVQTTLSLSIAPHAGFTVCKDCGILYNPLNEKDRMEHKKRHAAHVRSRAKSQRTNSNLFHNVDFTSSSLCGYLDYTTFIRVSNMAHQHGDKQDIPDRYHVSKPGSWLPADHRVHQEWLGRAVNHVDRHGERALILVPNRPPYQKTPTGGSQLRDYNHMLQVLNHTPESAKVPGDHKEGWFGQLGYSDLMEVANAPHFFTRKVHDSARPVASPDDDNVIANACESEVYNVAHNVKLRDRFWIKGQPYSVIDMLASDPLAAHFEHGTNAFVQDGIYFSEPLPSALSSNGDIPVKGIVPSQGYLTALATRAIIIVEADNPAIGLLAFMGVDMDKGQHVKKGDETGMLHFGGSSHCLLFRKGVRVERFPDIRRHENVPVRGQVATVKP</sequence>
<name>A0AAE0TZ73_9PEZI</name>
<feature type="compositionally biased region" description="Polar residues" evidence="3">
    <location>
        <begin position="158"/>
        <end position="167"/>
    </location>
</feature>
<dbReference type="PANTHER" id="PTHR10067">
    <property type="entry name" value="PHOSPHATIDYLSERINE DECARBOXYLASE"/>
    <property type="match status" value="1"/>
</dbReference>
<reference evidence="5" key="1">
    <citation type="journal article" date="2023" name="Mol. Phylogenet. Evol.">
        <title>Genome-scale phylogeny and comparative genomics of the fungal order Sordariales.</title>
        <authorList>
            <person name="Hensen N."/>
            <person name="Bonometti L."/>
            <person name="Westerberg I."/>
            <person name="Brannstrom I.O."/>
            <person name="Guillou S."/>
            <person name="Cros-Aarteil S."/>
            <person name="Calhoun S."/>
            <person name="Haridas S."/>
            <person name="Kuo A."/>
            <person name="Mondo S."/>
            <person name="Pangilinan J."/>
            <person name="Riley R."/>
            <person name="LaButti K."/>
            <person name="Andreopoulos B."/>
            <person name="Lipzen A."/>
            <person name="Chen C."/>
            <person name="Yan M."/>
            <person name="Daum C."/>
            <person name="Ng V."/>
            <person name="Clum A."/>
            <person name="Steindorff A."/>
            <person name="Ohm R.A."/>
            <person name="Martin F."/>
            <person name="Silar P."/>
            <person name="Natvig D.O."/>
            <person name="Lalanne C."/>
            <person name="Gautier V."/>
            <person name="Ament-Velasquez S.L."/>
            <person name="Kruys A."/>
            <person name="Hutchinson M.I."/>
            <person name="Powell A.J."/>
            <person name="Barry K."/>
            <person name="Miller A.N."/>
            <person name="Grigoriev I.V."/>
            <person name="Debuchy R."/>
            <person name="Gladieux P."/>
            <person name="Hiltunen Thoren M."/>
            <person name="Johannesson H."/>
        </authorList>
    </citation>
    <scope>NUCLEOTIDE SEQUENCE</scope>
    <source>
        <strain evidence="5">CBS 232.78</strain>
    </source>
</reference>
<dbReference type="Proteomes" id="UP001285441">
    <property type="component" value="Unassembled WGS sequence"/>
</dbReference>
<gene>
    <name evidence="5" type="ORF">B0H63DRAFT_501146</name>
</gene>
<keyword evidence="6" id="KW-1185">Reference proteome</keyword>
<evidence type="ECO:0000259" key="4">
    <source>
        <dbReference type="Pfam" id="PF13878"/>
    </source>
</evidence>
<dbReference type="PANTHER" id="PTHR10067:SF9">
    <property type="entry name" value="PHOSPHATIDYLSERINE DECARBOXYLASE FAMILY PROTEIN (AFU_ORTHOLOGUE AFUA_7G01730)"/>
    <property type="match status" value="1"/>
</dbReference>
<dbReference type="GO" id="GO:0004609">
    <property type="term" value="F:phosphatidylserine decarboxylase activity"/>
    <property type="evidence" value="ECO:0007669"/>
    <property type="project" value="InterPro"/>
</dbReference>
<dbReference type="Pfam" id="PF13878">
    <property type="entry name" value="zf-C2H2_3"/>
    <property type="match status" value="1"/>
</dbReference>
<feature type="region of interest" description="Disordered" evidence="3">
    <location>
        <begin position="107"/>
        <end position="227"/>
    </location>
</feature>
<comment type="caution">
    <text evidence="5">The sequence shown here is derived from an EMBL/GenBank/DDBJ whole genome shotgun (WGS) entry which is preliminary data.</text>
</comment>
<accession>A0AAE0TZ73</accession>
<feature type="domain" description="N-acetyltransferase ESCO zinc-finger" evidence="4">
    <location>
        <begin position="235"/>
        <end position="274"/>
    </location>
</feature>
<dbReference type="GO" id="GO:0005739">
    <property type="term" value="C:mitochondrion"/>
    <property type="evidence" value="ECO:0007669"/>
    <property type="project" value="TreeGrafter"/>
</dbReference>
<feature type="region of interest" description="Disordered" evidence="3">
    <location>
        <begin position="1"/>
        <end position="90"/>
    </location>
</feature>
<proteinExistence type="predicted"/>
<evidence type="ECO:0000313" key="5">
    <source>
        <dbReference type="EMBL" id="KAK3384981.1"/>
    </source>
</evidence>
<dbReference type="InterPro" id="IPR003817">
    <property type="entry name" value="PS_Dcarbxylase"/>
</dbReference>
<dbReference type="InterPro" id="IPR028005">
    <property type="entry name" value="AcTrfase_ESCO_Znf_dom"/>
</dbReference>
<evidence type="ECO:0000256" key="3">
    <source>
        <dbReference type="SAM" id="MobiDB-lite"/>
    </source>
</evidence>
<reference evidence="5" key="2">
    <citation type="submission" date="2023-06" db="EMBL/GenBank/DDBJ databases">
        <authorList>
            <consortium name="Lawrence Berkeley National Laboratory"/>
            <person name="Haridas S."/>
            <person name="Hensen N."/>
            <person name="Bonometti L."/>
            <person name="Westerberg I."/>
            <person name="Brannstrom I.O."/>
            <person name="Guillou S."/>
            <person name="Cros-Aarteil S."/>
            <person name="Calhoun S."/>
            <person name="Kuo A."/>
            <person name="Mondo S."/>
            <person name="Pangilinan J."/>
            <person name="Riley R."/>
            <person name="LaButti K."/>
            <person name="Andreopoulos B."/>
            <person name="Lipzen A."/>
            <person name="Chen C."/>
            <person name="Yanf M."/>
            <person name="Daum C."/>
            <person name="Ng V."/>
            <person name="Clum A."/>
            <person name="Steindorff A."/>
            <person name="Ohm R."/>
            <person name="Martin F."/>
            <person name="Silar P."/>
            <person name="Natvig D."/>
            <person name="Lalanne C."/>
            <person name="Gautier V."/>
            <person name="Ament-velasquez S.L."/>
            <person name="Kruys A."/>
            <person name="Hutchinson M.I."/>
            <person name="Powell A.J."/>
            <person name="Barry K."/>
            <person name="Miller A.N."/>
            <person name="Grigoriev I.V."/>
            <person name="Debuchy R."/>
            <person name="Gladieux P."/>
            <person name="Thoren M.H."/>
            <person name="Johannesson H."/>
        </authorList>
    </citation>
    <scope>NUCLEOTIDE SEQUENCE</scope>
    <source>
        <strain evidence="5">CBS 232.78</strain>
    </source>
</reference>
<organism evidence="5 6">
    <name type="scientific">Podospora didyma</name>
    <dbReference type="NCBI Taxonomy" id="330526"/>
    <lineage>
        <taxon>Eukaryota</taxon>
        <taxon>Fungi</taxon>
        <taxon>Dikarya</taxon>
        <taxon>Ascomycota</taxon>
        <taxon>Pezizomycotina</taxon>
        <taxon>Sordariomycetes</taxon>
        <taxon>Sordariomycetidae</taxon>
        <taxon>Sordariales</taxon>
        <taxon>Podosporaceae</taxon>
        <taxon>Podospora</taxon>
    </lineage>
</organism>
<dbReference type="EMBL" id="JAULSW010000004">
    <property type="protein sequence ID" value="KAK3384981.1"/>
    <property type="molecule type" value="Genomic_DNA"/>
</dbReference>
<protein>
    <recommendedName>
        <fullName evidence="4">N-acetyltransferase ESCO zinc-finger domain-containing protein</fullName>
    </recommendedName>
</protein>